<dbReference type="SUPFAM" id="SSF56801">
    <property type="entry name" value="Acetyl-CoA synthetase-like"/>
    <property type="match status" value="1"/>
</dbReference>
<dbReference type="InterPro" id="IPR000873">
    <property type="entry name" value="AMP-dep_synth/lig_dom"/>
</dbReference>
<keyword evidence="2 6" id="KW-0436">Ligase</keyword>
<dbReference type="Gene3D" id="3.40.50.12780">
    <property type="entry name" value="N-terminal domain of ligase-like"/>
    <property type="match status" value="1"/>
</dbReference>
<reference evidence="6" key="1">
    <citation type="submission" date="2022-08" db="EMBL/GenBank/DDBJ databases">
        <title>Mycobacterium kiyosense sp. nov., scotochromogenic slow-glowing species isolated from respiratory specimens.</title>
        <authorList>
            <person name="Fukano H."/>
            <person name="Kazumi Y."/>
            <person name="Sakagami N."/>
            <person name="Ato M."/>
            <person name="Mitarai S."/>
            <person name="Hoshino Y."/>
        </authorList>
    </citation>
    <scope>NUCLEOTIDE SEQUENCE</scope>
    <source>
        <strain evidence="6">1413</strain>
        <strain evidence="5">SRL2020-028</strain>
    </source>
</reference>
<dbReference type="EMBL" id="BRXE01000001">
    <property type="protein sequence ID" value="GLB80896.1"/>
    <property type="molecule type" value="Genomic_DNA"/>
</dbReference>
<accession>A0A9P3Q3X2</accession>
<feature type="domain" description="AMP-dependent synthetase/ligase" evidence="3">
    <location>
        <begin position="14"/>
        <end position="373"/>
    </location>
</feature>
<evidence type="ECO:0000313" key="7">
    <source>
        <dbReference type="Proteomes" id="UP001064782"/>
    </source>
</evidence>
<dbReference type="Pfam" id="PF13193">
    <property type="entry name" value="AMP-binding_C"/>
    <property type="match status" value="1"/>
</dbReference>
<name>A0A9P3Q3X2_9MYCO</name>
<dbReference type="InterPro" id="IPR042099">
    <property type="entry name" value="ANL_N_sf"/>
</dbReference>
<dbReference type="GO" id="GO:0031956">
    <property type="term" value="F:medium-chain fatty acid-CoA ligase activity"/>
    <property type="evidence" value="ECO:0007669"/>
    <property type="project" value="TreeGrafter"/>
</dbReference>
<dbReference type="PANTHER" id="PTHR43201">
    <property type="entry name" value="ACYL-COA SYNTHETASE"/>
    <property type="match status" value="1"/>
</dbReference>
<evidence type="ECO:0000259" key="3">
    <source>
        <dbReference type="Pfam" id="PF00501"/>
    </source>
</evidence>
<dbReference type="InterPro" id="IPR045851">
    <property type="entry name" value="AMP-bd_C_sf"/>
</dbReference>
<dbReference type="Gene3D" id="3.30.300.30">
    <property type="match status" value="1"/>
</dbReference>
<dbReference type="PANTHER" id="PTHR43201:SF5">
    <property type="entry name" value="MEDIUM-CHAIN ACYL-COA LIGASE ACSF2, MITOCHONDRIAL"/>
    <property type="match status" value="1"/>
</dbReference>
<keyword evidence="7" id="KW-1185">Reference proteome</keyword>
<evidence type="ECO:0000313" key="6">
    <source>
        <dbReference type="EMBL" id="GLD28700.1"/>
    </source>
</evidence>
<dbReference type="GO" id="GO:0006631">
    <property type="term" value="P:fatty acid metabolic process"/>
    <property type="evidence" value="ECO:0007669"/>
    <property type="project" value="TreeGrafter"/>
</dbReference>
<comment type="similarity">
    <text evidence="1">Belongs to the ATP-dependent AMP-binding enzyme family.</text>
</comment>
<sequence>MVTMVRDAIGNILRARASSTPDRVCCAMDEHVYTYAEMNQRSDALAAGLAQLGVGKGEQLAMLAPNRIELLELFYGAAKTGAAQVPLNAYLKGEFLLHQLRQSRSGVLITDAAGREAVASLRSQLPDLRAVIMLDEAQDDEVPYSSLFDHGDTPPPVELSAADTMSILYTSGTTGLPKGCVATHGYYCRSGELIGAALEVTENDVLFAGLPLFHAGARLVTVTLPLVYGIPTYLQGTFSARAYFPRAREVGATLMIAVGAMGAAILATEPSPADRDHKVTRIMCAPLSLDGQATFRDRFGVDPWVDVFGQTECMPTTLTPLSSDQRDPNGCGIAAPDLEVALLDDEGYVLDGEATGEICLRPKAPYAMFDGYFDNPAATLEAFRGLWYHTGDFGRRLPSGAFAFMDRKKDSLRRRGENISSFELESAIDCHPAIVESAVVAVPSELGEDDIKACIAASSPIEPAELFDFFKNNLPYFAIPRYVDFLDALPRNGVGRVLKHKLRSAGNNAQTWDFEAMNLTVTKQERR</sequence>
<dbReference type="Proteomes" id="UP001064782">
    <property type="component" value="Unassembled WGS sequence"/>
</dbReference>
<feature type="domain" description="AMP-binding enzyme C-terminal" evidence="4">
    <location>
        <begin position="423"/>
        <end position="495"/>
    </location>
</feature>
<gene>
    <name evidence="6" type="ORF">Mkiyose1413_05830</name>
    <name evidence="5" type="ORF">SRL2020028_01520</name>
</gene>
<evidence type="ECO:0000313" key="5">
    <source>
        <dbReference type="EMBL" id="GLB80896.1"/>
    </source>
</evidence>
<dbReference type="PROSITE" id="PS00455">
    <property type="entry name" value="AMP_BINDING"/>
    <property type="match status" value="1"/>
</dbReference>
<organism evidence="6 7">
    <name type="scientific">Mycobacterium kiyosense</name>
    <dbReference type="NCBI Taxonomy" id="2871094"/>
    <lineage>
        <taxon>Bacteria</taxon>
        <taxon>Bacillati</taxon>
        <taxon>Actinomycetota</taxon>
        <taxon>Actinomycetes</taxon>
        <taxon>Mycobacteriales</taxon>
        <taxon>Mycobacteriaceae</taxon>
        <taxon>Mycobacterium</taxon>
    </lineage>
</organism>
<proteinExistence type="inferred from homology"/>
<dbReference type="AlphaFoldDB" id="A0A9P3Q3X2"/>
<protein>
    <submittedName>
        <fullName evidence="6">ATP-dependent acyl-CoA ligase</fullName>
    </submittedName>
</protein>
<evidence type="ECO:0000256" key="1">
    <source>
        <dbReference type="ARBA" id="ARBA00006432"/>
    </source>
</evidence>
<dbReference type="Pfam" id="PF00501">
    <property type="entry name" value="AMP-binding"/>
    <property type="match status" value="1"/>
</dbReference>
<dbReference type="EMBL" id="BRZI01000002">
    <property type="protein sequence ID" value="GLD28700.1"/>
    <property type="molecule type" value="Genomic_DNA"/>
</dbReference>
<evidence type="ECO:0000256" key="2">
    <source>
        <dbReference type="ARBA" id="ARBA00022598"/>
    </source>
</evidence>
<dbReference type="InterPro" id="IPR020845">
    <property type="entry name" value="AMP-binding_CS"/>
</dbReference>
<dbReference type="Proteomes" id="UP001165663">
    <property type="component" value="Unassembled WGS sequence"/>
</dbReference>
<comment type="caution">
    <text evidence="6">The sequence shown here is derived from an EMBL/GenBank/DDBJ whole genome shotgun (WGS) entry which is preliminary data.</text>
</comment>
<evidence type="ECO:0000259" key="4">
    <source>
        <dbReference type="Pfam" id="PF13193"/>
    </source>
</evidence>
<dbReference type="InterPro" id="IPR025110">
    <property type="entry name" value="AMP-bd_C"/>
</dbReference>